<evidence type="ECO:0000313" key="3">
    <source>
        <dbReference type="Proteomes" id="UP000501690"/>
    </source>
</evidence>
<evidence type="ECO:0000256" key="1">
    <source>
        <dbReference type="SAM" id="MobiDB-lite"/>
    </source>
</evidence>
<proteinExistence type="predicted"/>
<dbReference type="EMBL" id="CP039353">
    <property type="protein sequence ID" value="QCE05138.1"/>
    <property type="molecule type" value="Genomic_DNA"/>
</dbReference>
<protein>
    <submittedName>
        <fullName evidence="2">Uncharacterized protein</fullName>
    </submittedName>
</protein>
<dbReference type="Proteomes" id="UP000501690">
    <property type="component" value="Linkage Group LG9"/>
</dbReference>
<organism evidence="2 3">
    <name type="scientific">Vigna unguiculata</name>
    <name type="common">Cowpea</name>
    <dbReference type="NCBI Taxonomy" id="3917"/>
    <lineage>
        <taxon>Eukaryota</taxon>
        <taxon>Viridiplantae</taxon>
        <taxon>Streptophyta</taxon>
        <taxon>Embryophyta</taxon>
        <taxon>Tracheophyta</taxon>
        <taxon>Spermatophyta</taxon>
        <taxon>Magnoliopsida</taxon>
        <taxon>eudicotyledons</taxon>
        <taxon>Gunneridae</taxon>
        <taxon>Pentapetalae</taxon>
        <taxon>rosids</taxon>
        <taxon>fabids</taxon>
        <taxon>Fabales</taxon>
        <taxon>Fabaceae</taxon>
        <taxon>Papilionoideae</taxon>
        <taxon>50 kb inversion clade</taxon>
        <taxon>NPAAA clade</taxon>
        <taxon>indigoferoid/millettioid clade</taxon>
        <taxon>Phaseoleae</taxon>
        <taxon>Vigna</taxon>
    </lineage>
</organism>
<gene>
    <name evidence="2" type="ORF">DEO72_LG9g138</name>
</gene>
<reference evidence="2 3" key="1">
    <citation type="submission" date="2019-04" db="EMBL/GenBank/DDBJ databases">
        <title>An improved genome assembly and genetic linkage map for asparagus bean, Vigna unguiculata ssp. sesquipedialis.</title>
        <authorList>
            <person name="Xia Q."/>
            <person name="Zhang R."/>
            <person name="Dong Y."/>
        </authorList>
    </citation>
    <scope>NUCLEOTIDE SEQUENCE [LARGE SCALE GENOMIC DNA]</scope>
    <source>
        <tissue evidence="2">Leaf</tissue>
    </source>
</reference>
<feature type="region of interest" description="Disordered" evidence="1">
    <location>
        <begin position="1"/>
        <end position="24"/>
    </location>
</feature>
<keyword evidence="3" id="KW-1185">Reference proteome</keyword>
<dbReference type="AlphaFoldDB" id="A0A4D6MVK9"/>
<sequence>MRKAKPSSEGQEGEERMKKEKREEKEVVELVWRSKKQKIKRVIIESTGEGLGVQGEVPVLLSVKSGKVQAKK</sequence>
<accession>A0A4D6MVK9</accession>
<evidence type="ECO:0000313" key="2">
    <source>
        <dbReference type="EMBL" id="QCE05138.1"/>
    </source>
</evidence>
<name>A0A4D6MVK9_VIGUN</name>
<feature type="compositionally biased region" description="Basic and acidic residues" evidence="1">
    <location>
        <begin position="13"/>
        <end position="24"/>
    </location>
</feature>